<keyword evidence="3" id="KW-1185">Reference proteome</keyword>
<proteinExistence type="predicted"/>
<protein>
    <submittedName>
        <fullName evidence="2">Uncharacterized protein</fullName>
    </submittedName>
</protein>
<sequence length="69" mass="7527">MSGSPSGFAFTVSGSRVEIRHHGRHATTLRNAAAQKFIADVERGDPQQVMARATGNYKRGNERSGSRRV</sequence>
<evidence type="ECO:0000313" key="2">
    <source>
        <dbReference type="EMBL" id="SDG88939.1"/>
    </source>
</evidence>
<evidence type="ECO:0000256" key="1">
    <source>
        <dbReference type="SAM" id="MobiDB-lite"/>
    </source>
</evidence>
<name>A0A1G7XXM3_9MICO</name>
<dbReference type="OrthoDB" id="7869604at2"/>
<dbReference type="EMBL" id="LT629692">
    <property type="protein sequence ID" value="SDG88939.1"/>
    <property type="molecule type" value="Genomic_DNA"/>
</dbReference>
<dbReference type="STRING" id="370764.SAMN04489810_1572"/>
<gene>
    <name evidence="2" type="ORF">SAMN04489810_1572</name>
</gene>
<reference evidence="2 3" key="1">
    <citation type="submission" date="2016-10" db="EMBL/GenBank/DDBJ databases">
        <authorList>
            <person name="de Groot N.N."/>
        </authorList>
    </citation>
    <scope>NUCLEOTIDE SEQUENCE [LARGE SCALE GENOMIC DNA]</scope>
    <source>
        <strain evidence="2 3">DSM 23142</strain>
    </source>
</reference>
<feature type="region of interest" description="Disordered" evidence="1">
    <location>
        <begin position="44"/>
        <end position="69"/>
    </location>
</feature>
<dbReference type="AlphaFoldDB" id="A0A1G7XXM3"/>
<evidence type="ECO:0000313" key="3">
    <source>
        <dbReference type="Proteomes" id="UP000199009"/>
    </source>
</evidence>
<organism evidence="2 3">
    <name type="scientific">Microbacterium pygmaeum</name>
    <dbReference type="NCBI Taxonomy" id="370764"/>
    <lineage>
        <taxon>Bacteria</taxon>
        <taxon>Bacillati</taxon>
        <taxon>Actinomycetota</taxon>
        <taxon>Actinomycetes</taxon>
        <taxon>Micrococcales</taxon>
        <taxon>Microbacteriaceae</taxon>
        <taxon>Microbacterium</taxon>
    </lineage>
</organism>
<dbReference type="RefSeq" id="WP_091488410.1">
    <property type="nucleotide sequence ID" value="NZ_LT629692.1"/>
</dbReference>
<feature type="compositionally biased region" description="Basic and acidic residues" evidence="1">
    <location>
        <begin position="59"/>
        <end position="69"/>
    </location>
</feature>
<accession>A0A1G7XXM3</accession>
<dbReference type="Proteomes" id="UP000199009">
    <property type="component" value="Chromosome I"/>
</dbReference>